<accession>C6LJ19</accession>
<protein>
    <submittedName>
        <fullName evidence="1">Uncharacterized protein</fullName>
    </submittedName>
</protein>
<keyword evidence="2" id="KW-1185">Reference proteome</keyword>
<proteinExistence type="predicted"/>
<dbReference type="STRING" id="168384.SAMN05660368_00800"/>
<dbReference type="Proteomes" id="UP000005561">
    <property type="component" value="Unassembled WGS sequence"/>
</dbReference>
<comment type="caution">
    <text evidence="1">The sequence shown here is derived from an EMBL/GenBank/DDBJ whole genome shotgun (WGS) entry which is preliminary data.</text>
</comment>
<dbReference type="eggNOG" id="COG1595">
    <property type="taxonomic scope" value="Bacteria"/>
</dbReference>
<sequence length="153" mass="17963">MTAFTVFLLSFFAELCKRQICGVGCRFPPRPIWIFKKFILIGGNKYGLQQSQRRKKMAALERSRGKEIAENLGVSEDTIERLRIHDWAIFNSDRRYYEKLQEAGTYLEEVAESAPQSGVKTVDDFLDSIENDRLYEILIEVDRFKEKLKKFLR</sequence>
<reference evidence="1" key="1">
    <citation type="submission" date="2009-07" db="EMBL/GenBank/DDBJ databases">
        <authorList>
            <person name="Weinstock G."/>
            <person name="Sodergren E."/>
            <person name="Clifton S."/>
            <person name="Fulton L."/>
            <person name="Fulton B."/>
            <person name="Courtney L."/>
            <person name="Fronick C."/>
            <person name="Harrison M."/>
            <person name="Strong C."/>
            <person name="Farmer C."/>
            <person name="Delahaunty K."/>
            <person name="Markovic C."/>
            <person name="Hall O."/>
            <person name="Minx P."/>
            <person name="Tomlinson C."/>
            <person name="Mitreva M."/>
            <person name="Nelson J."/>
            <person name="Hou S."/>
            <person name="Wollam A."/>
            <person name="Pepin K.H."/>
            <person name="Johnson M."/>
            <person name="Bhonagiri V."/>
            <person name="Nash W.E."/>
            <person name="Warren W."/>
            <person name="Chinwalla A."/>
            <person name="Mardis E.R."/>
            <person name="Wilson R.K."/>
        </authorList>
    </citation>
    <scope>NUCLEOTIDE SEQUENCE [LARGE SCALE GENOMIC DNA]</scope>
    <source>
        <strain evidence="1">DSM 14469</strain>
    </source>
</reference>
<dbReference type="AlphaFoldDB" id="C6LJ19"/>
<organism evidence="1 2">
    <name type="scientific">Marvinbryantia formatexigens DSM 14469</name>
    <dbReference type="NCBI Taxonomy" id="478749"/>
    <lineage>
        <taxon>Bacteria</taxon>
        <taxon>Bacillati</taxon>
        <taxon>Bacillota</taxon>
        <taxon>Clostridia</taxon>
        <taxon>Lachnospirales</taxon>
        <taxon>Lachnospiraceae</taxon>
        <taxon>Marvinbryantia</taxon>
    </lineage>
</organism>
<gene>
    <name evidence="1" type="ORF">BRYFOR_08653</name>
</gene>
<evidence type="ECO:0000313" key="2">
    <source>
        <dbReference type="Proteomes" id="UP000005561"/>
    </source>
</evidence>
<dbReference type="EMBL" id="ACCL02000019">
    <property type="protein sequence ID" value="EET59339.1"/>
    <property type="molecule type" value="Genomic_DNA"/>
</dbReference>
<evidence type="ECO:0000313" key="1">
    <source>
        <dbReference type="EMBL" id="EET59339.1"/>
    </source>
</evidence>
<name>C6LJ19_9FIRM</name>